<protein>
    <submittedName>
        <fullName evidence="2">Uncharacterized protein</fullName>
    </submittedName>
</protein>
<gene>
    <name evidence="2" type="ORF">J3Q64DRAFT_1713607</name>
</gene>
<keyword evidence="3" id="KW-1185">Reference proteome</keyword>
<organism evidence="2 3">
    <name type="scientific">Phycomyces blakesleeanus</name>
    <dbReference type="NCBI Taxonomy" id="4837"/>
    <lineage>
        <taxon>Eukaryota</taxon>
        <taxon>Fungi</taxon>
        <taxon>Fungi incertae sedis</taxon>
        <taxon>Mucoromycota</taxon>
        <taxon>Mucoromycotina</taxon>
        <taxon>Mucoromycetes</taxon>
        <taxon>Mucorales</taxon>
        <taxon>Phycomycetaceae</taxon>
        <taxon>Phycomyces</taxon>
    </lineage>
</organism>
<sequence>MFLWIFTIFGVCPVIGFISFFFESFAILMIVMTKTLSIRSYVIRTSLILYISVPFSTHICTCMKAITSILFFNFWIPL</sequence>
<keyword evidence="1" id="KW-0812">Transmembrane</keyword>
<dbReference type="EMBL" id="JBCLYO010000001">
    <property type="protein sequence ID" value="KAL0097493.1"/>
    <property type="molecule type" value="Genomic_DNA"/>
</dbReference>
<accession>A0ABR3BG12</accession>
<feature type="transmembrane region" description="Helical" evidence="1">
    <location>
        <begin position="6"/>
        <end position="31"/>
    </location>
</feature>
<keyword evidence="1" id="KW-1133">Transmembrane helix</keyword>
<keyword evidence="1" id="KW-0472">Membrane</keyword>
<name>A0ABR3BG12_PHYBL</name>
<evidence type="ECO:0000313" key="3">
    <source>
        <dbReference type="Proteomes" id="UP001448207"/>
    </source>
</evidence>
<proteinExistence type="predicted"/>
<comment type="caution">
    <text evidence="2">The sequence shown here is derived from an EMBL/GenBank/DDBJ whole genome shotgun (WGS) entry which is preliminary data.</text>
</comment>
<reference evidence="2 3" key="1">
    <citation type="submission" date="2024-04" db="EMBL/GenBank/DDBJ databases">
        <title>Symmetric and asymmetric DNA N6-adenine methylation regulates different biological responses in Mucorales.</title>
        <authorList>
            <consortium name="Lawrence Berkeley National Laboratory"/>
            <person name="Lax C."/>
            <person name="Mondo S.J."/>
            <person name="Osorio-Concepcion M."/>
            <person name="Muszewska A."/>
            <person name="Corrochano-Luque M."/>
            <person name="Gutierrez G."/>
            <person name="Riley R."/>
            <person name="Lipzen A."/>
            <person name="Guo J."/>
            <person name="Hundley H."/>
            <person name="Amirebrahimi M."/>
            <person name="Ng V."/>
            <person name="Lorenzo-Gutierrez D."/>
            <person name="Binder U."/>
            <person name="Yang J."/>
            <person name="Song Y."/>
            <person name="Canovas D."/>
            <person name="Navarro E."/>
            <person name="Freitag M."/>
            <person name="Gabaldon T."/>
            <person name="Grigoriev I.V."/>
            <person name="Corrochano L.M."/>
            <person name="Nicolas F.E."/>
            <person name="Garre V."/>
        </authorList>
    </citation>
    <scope>NUCLEOTIDE SEQUENCE [LARGE SCALE GENOMIC DNA]</scope>
    <source>
        <strain evidence="2 3">L51</strain>
    </source>
</reference>
<dbReference type="Proteomes" id="UP001448207">
    <property type="component" value="Unassembled WGS sequence"/>
</dbReference>
<evidence type="ECO:0000256" key="1">
    <source>
        <dbReference type="SAM" id="Phobius"/>
    </source>
</evidence>
<evidence type="ECO:0000313" key="2">
    <source>
        <dbReference type="EMBL" id="KAL0097493.1"/>
    </source>
</evidence>
<feature type="transmembrane region" description="Helical" evidence="1">
    <location>
        <begin position="47"/>
        <end position="76"/>
    </location>
</feature>